<name>A0A6H5GZ50_9HEMI</name>
<organism evidence="4 5">
    <name type="scientific">Nesidiocoris tenuis</name>
    <dbReference type="NCBI Taxonomy" id="355587"/>
    <lineage>
        <taxon>Eukaryota</taxon>
        <taxon>Metazoa</taxon>
        <taxon>Ecdysozoa</taxon>
        <taxon>Arthropoda</taxon>
        <taxon>Hexapoda</taxon>
        <taxon>Insecta</taxon>
        <taxon>Pterygota</taxon>
        <taxon>Neoptera</taxon>
        <taxon>Paraneoptera</taxon>
        <taxon>Hemiptera</taxon>
        <taxon>Heteroptera</taxon>
        <taxon>Panheteroptera</taxon>
        <taxon>Cimicomorpha</taxon>
        <taxon>Miridae</taxon>
        <taxon>Dicyphina</taxon>
        <taxon>Nesidiocoris</taxon>
    </lineage>
</organism>
<evidence type="ECO:0000256" key="2">
    <source>
        <dbReference type="ARBA" id="ARBA00022741"/>
    </source>
</evidence>
<keyword evidence="3" id="KW-0418">Kinase</keyword>
<gene>
    <name evidence="4" type="ORF">NTEN_LOCUS14259</name>
</gene>
<dbReference type="Proteomes" id="UP000479000">
    <property type="component" value="Unassembled WGS sequence"/>
</dbReference>
<keyword evidence="5" id="KW-1185">Reference proteome</keyword>
<dbReference type="EMBL" id="CADCXU010021468">
    <property type="protein sequence ID" value="CAB0009081.1"/>
    <property type="molecule type" value="Genomic_DNA"/>
</dbReference>
<dbReference type="GO" id="GO:0006139">
    <property type="term" value="P:nucleobase-containing compound metabolic process"/>
    <property type="evidence" value="ECO:0007669"/>
    <property type="project" value="InterPro"/>
</dbReference>
<reference evidence="4 5" key="1">
    <citation type="submission" date="2020-02" db="EMBL/GenBank/DDBJ databases">
        <authorList>
            <person name="Ferguson B K."/>
        </authorList>
    </citation>
    <scope>NUCLEOTIDE SEQUENCE [LARGE SCALE GENOMIC DNA]</scope>
</reference>
<dbReference type="GO" id="GO:0019205">
    <property type="term" value="F:nucleobase-containing compound kinase activity"/>
    <property type="evidence" value="ECO:0007669"/>
    <property type="project" value="InterPro"/>
</dbReference>
<dbReference type="AlphaFoldDB" id="A0A6H5GZ50"/>
<evidence type="ECO:0000256" key="3">
    <source>
        <dbReference type="ARBA" id="ARBA00022777"/>
    </source>
</evidence>
<dbReference type="GO" id="GO:0005524">
    <property type="term" value="F:ATP binding"/>
    <property type="evidence" value="ECO:0007669"/>
    <property type="project" value="InterPro"/>
</dbReference>
<keyword evidence="1" id="KW-0808">Transferase</keyword>
<dbReference type="OrthoDB" id="442176at2759"/>
<accession>A0A6H5GZ50</accession>
<dbReference type="PANTHER" id="PTHR23359">
    <property type="entry name" value="NUCLEOTIDE KINASE"/>
    <property type="match status" value="1"/>
</dbReference>
<evidence type="ECO:0000313" key="4">
    <source>
        <dbReference type="EMBL" id="CAB0009081.1"/>
    </source>
</evidence>
<evidence type="ECO:0000313" key="5">
    <source>
        <dbReference type="Proteomes" id="UP000479000"/>
    </source>
</evidence>
<proteinExistence type="predicted"/>
<dbReference type="InterPro" id="IPR000850">
    <property type="entry name" value="Adenylat/UMP-CMP_kin"/>
</dbReference>
<dbReference type="Pfam" id="PF00406">
    <property type="entry name" value="ADK"/>
    <property type="match status" value="1"/>
</dbReference>
<sequence length="137" mass="15634">MACFKIGIAFFDICDHCSHQISKFVFSHRMSQNKIISWCCSAEKSQISFYRQIGPCGLVLYFEASDDTLVERLLKRALSSGRQDDNEETIKKRLNTFHTHNDPIVQKYAAKTKKISAEDTPENIFAQVVEAIDALIK</sequence>
<keyword evidence="2" id="KW-0547">Nucleotide-binding</keyword>
<evidence type="ECO:0000256" key="1">
    <source>
        <dbReference type="ARBA" id="ARBA00022679"/>
    </source>
</evidence>
<dbReference type="Gene3D" id="3.40.50.300">
    <property type="entry name" value="P-loop containing nucleotide triphosphate hydrolases"/>
    <property type="match status" value="1"/>
</dbReference>
<protein>
    <submittedName>
        <fullName evidence="4">Uncharacterized protein</fullName>
    </submittedName>
</protein>
<dbReference type="SUPFAM" id="SSF52540">
    <property type="entry name" value="P-loop containing nucleoside triphosphate hydrolases"/>
    <property type="match status" value="1"/>
</dbReference>
<dbReference type="InterPro" id="IPR027417">
    <property type="entry name" value="P-loop_NTPase"/>
</dbReference>